<sequence length="146" mass="15848">MEIDNIDTGFLYKNGTYGEIGRAKVIPSLPAMAGTTAIDDVVPRFFISSGAFKTRLSESSDIGIWYTTLGNGAKIDWSPVTNPIFADVDIPTLTGIIKYNLNENISILGGIKRVTINKDSSLQLPLTPIPFAQYNTVDYISDTGLV</sequence>
<organism evidence="1">
    <name type="scientific">viral metagenome</name>
    <dbReference type="NCBI Taxonomy" id="1070528"/>
    <lineage>
        <taxon>unclassified sequences</taxon>
        <taxon>metagenomes</taxon>
        <taxon>organismal metagenomes</taxon>
    </lineage>
</organism>
<reference evidence="1" key="1">
    <citation type="journal article" date="2020" name="Nature">
        <title>Giant virus diversity and host interactions through global metagenomics.</title>
        <authorList>
            <person name="Schulz F."/>
            <person name="Roux S."/>
            <person name="Paez-Espino D."/>
            <person name="Jungbluth S."/>
            <person name="Walsh D.A."/>
            <person name="Denef V.J."/>
            <person name="McMahon K.D."/>
            <person name="Konstantinidis K.T."/>
            <person name="Eloe-Fadrosh E.A."/>
            <person name="Kyrpides N.C."/>
            <person name="Woyke T."/>
        </authorList>
    </citation>
    <scope>NUCLEOTIDE SEQUENCE</scope>
    <source>
        <strain evidence="1">GVMAG-M-3300001351-8</strain>
    </source>
</reference>
<accession>A0A6C0EIB6</accession>
<proteinExistence type="predicted"/>
<dbReference type="AlphaFoldDB" id="A0A6C0EIB6"/>
<dbReference type="EMBL" id="MN738865">
    <property type="protein sequence ID" value="QHT28817.1"/>
    <property type="molecule type" value="Genomic_DNA"/>
</dbReference>
<evidence type="ECO:0000313" key="1">
    <source>
        <dbReference type="EMBL" id="QHT28817.1"/>
    </source>
</evidence>
<name>A0A6C0EIB6_9ZZZZ</name>
<protein>
    <submittedName>
        <fullName evidence="1">Uncharacterized protein</fullName>
    </submittedName>
</protein>